<evidence type="ECO:0000256" key="1">
    <source>
        <dbReference type="SAM" id="Phobius"/>
    </source>
</evidence>
<evidence type="ECO:0000313" key="3">
    <source>
        <dbReference type="EMBL" id="XCF15243.1"/>
    </source>
</evidence>
<dbReference type="PANTHER" id="PTHR38138:SF1">
    <property type="entry name" value="ARCHAEAL TYPE IV PILIN N-TERMINAL DOMAIN-CONTAINING PROTEIN"/>
    <property type="match status" value="1"/>
</dbReference>
<protein>
    <submittedName>
        <fullName evidence="3">Type IV pilin</fullName>
    </submittedName>
</protein>
<proteinExistence type="predicted"/>
<feature type="domain" description="Archaeal Type IV pilin N-terminal" evidence="2">
    <location>
        <begin position="6"/>
        <end position="86"/>
    </location>
</feature>
<name>A0AAU8CA04_9EURY</name>
<keyword evidence="3" id="KW-0614">Plasmid</keyword>
<feature type="transmembrane region" description="Helical" evidence="1">
    <location>
        <begin position="12"/>
        <end position="36"/>
    </location>
</feature>
<keyword evidence="1" id="KW-0812">Transmembrane</keyword>
<dbReference type="InterPro" id="IPR013373">
    <property type="entry name" value="Flagellin/pilin_N_arc"/>
</dbReference>
<dbReference type="NCBIfam" id="TIGR02537">
    <property type="entry name" value="arch_flag_Nterm"/>
    <property type="match status" value="1"/>
</dbReference>
<dbReference type="InterPro" id="IPR012859">
    <property type="entry name" value="Pilin_N_archaeal"/>
</dbReference>
<organism evidence="3">
    <name type="scientific">Halobacterium sp. NMX12-1</name>
    <dbReference type="NCBI Taxonomy" id="3166650"/>
    <lineage>
        <taxon>Archaea</taxon>
        <taxon>Methanobacteriati</taxon>
        <taxon>Methanobacteriota</taxon>
        <taxon>Stenosarchaea group</taxon>
        <taxon>Halobacteria</taxon>
        <taxon>Halobacteriales</taxon>
        <taxon>Halobacteriaceae</taxon>
        <taxon>Halobacterium</taxon>
    </lineage>
</organism>
<accession>A0AAU8CA04</accession>
<reference evidence="3" key="1">
    <citation type="submission" date="2024-06" db="EMBL/GenBank/DDBJ databases">
        <title>Genome Sequence of an extremely halophilic archaeon isolated from Permian era halite, Salado Formation, Carlsbad, New Mexico: Halobacterium sp. strain NMX12-1.</title>
        <authorList>
            <person name="Sotoa L."/>
            <person name="DasSarma P."/>
            <person name="Anton B.P."/>
            <person name="Vincze T."/>
            <person name="Verma I."/>
            <person name="Eralp B."/>
            <person name="Powers D.W."/>
            <person name="Dozier B.L."/>
            <person name="Roberts R.J."/>
            <person name="DasSarma S."/>
        </authorList>
    </citation>
    <scope>NUCLEOTIDE SEQUENCE</scope>
    <source>
        <strain evidence="3">NMX12-1</strain>
        <plasmid evidence="3">pNMX12-1_234</plasmid>
    </source>
</reference>
<gene>
    <name evidence="3" type="ORF">ABSL23_01150</name>
</gene>
<dbReference type="GeneID" id="91107714"/>
<dbReference type="AlphaFoldDB" id="A0AAU8CA04"/>
<dbReference type="PANTHER" id="PTHR38138">
    <property type="entry name" value="VNG6441H"/>
    <property type="match status" value="1"/>
</dbReference>
<dbReference type="KEGG" id="hanx:ABSL23_01150"/>
<keyword evidence="1" id="KW-1133">Transmembrane helix</keyword>
<keyword evidence="1" id="KW-0472">Membrane</keyword>
<evidence type="ECO:0000259" key="2">
    <source>
        <dbReference type="Pfam" id="PF07790"/>
    </source>
</evidence>
<dbReference type="Pfam" id="PF07790">
    <property type="entry name" value="Pilin_N"/>
    <property type="match status" value="1"/>
</dbReference>
<dbReference type="EMBL" id="CP159203">
    <property type="protein sequence ID" value="XCF15243.1"/>
    <property type="molecule type" value="Genomic_DNA"/>
</dbReference>
<dbReference type="RefSeq" id="WP_353633358.1">
    <property type="nucleotide sequence ID" value="NZ_CP159203.1"/>
</dbReference>
<geneLocation type="plasmid" evidence="3">
    <name>pNMX12-1_234</name>
</geneLocation>
<sequence>MGSSSRAVSPVIGNILLVAIVVILAAAISVFVLGFADQVNQPAPIVGQSSGELVPQQGNDDGIVRITHVAGDTIQVSNMEVVVDASDACGKQGRLVDLPVPPGGNDIDQSSIEGDDIFDQRAYGWDGVPGPNAIHNSEYAPGDEIAFRITGGACPITQEDEITVRVVHTQTRSVTIEETLTAT</sequence>